<evidence type="ECO:0000313" key="1">
    <source>
        <dbReference type="EMBL" id="MBM6856550.1"/>
    </source>
</evidence>
<sequence>MKVNVFKTQCPIGTKVQNITTEEIGIVHKISIDRTQALVAFPSEKGWFSYYELEIKK</sequence>
<gene>
    <name evidence="1" type="ORF">H6D15_02840</name>
</gene>
<proteinExistence type="predicted"/>
<dbReference type="AlphaFoldDB" id="A0AA40ZS27"/>
<accession>A0AA40ZS27</accession>
<organism evidence="1 2">
    <name type="scientific">Caecibacteroides pullorum</name>
    <dbReference type="NCBI Taxonomy" id="2725562"/>
    <lineage>
        <taxon>Bacteria</taxon>
        <taxon>Pseudomonadati</taxon>
        <taxon>Bacteroidota</taxon>
        <taxon>Bacteroidia</taxon>
        <taxon>Bacteroidales</taxon>
        <taxon>Bacteroidaceae</taxon>
        <taxon>Caecibacteroides</taxon>
    </lineage>
</organism>
<evidence type="ECO:0000313" key="2">
    <source>
        <dbReference type="Proteomes" id="UP000698924"/>
    </source>
</evidence>
<dbReference type="EMBL" id="JACJMO010000002">
    <property type="protein sequence ID" value="MBM6856550.1"/>
    <property type="molecule type" value="Genomic_DNA"/>
</dbReference>
<keyword evidence="2" id="KW-1185">Reference proteome</keyword>
<comment type="caution">
    <text evidence="1">The sequence shown here is derived from an EMBL/GenBank/DDBJ whole genome shotgun (WGS) entry which is preliminary data.</text>
</comment>
<protein>
    <submittedName>
        <fullName evidence="1">Uncharacterized protein</fullName>
    </submittedName>
</protein>
<dbReference type="RefSeq" id="WP_204971035.1">
    <property type="nucleotide sequence ID" value="NZ_JAAZTS010000002.1"/>
</dbReference>
<reference evidence="1 2" key="1">
    <citation type="journal article" date="2021" name="Sci. Rep.">
        <title>The distribution of antibiotic resistance genes in chicken gut microbiota commensals.</title>
        <authorList>
            <person name="Juricova H."/>
            <person name="Matiasovicova J."/>
            <person name="Kubasova T."/>
            <person name="Cejkova D."/>
            <person name="Rychlik I."/>
        </authorList>
    </citation>
    <scope>NUCLEOTIDE SEQUENCE [LARGE SCALE GENOMIC DNA]</scope>
    <source>
        <strain evidence="1 2">An421</strain>
    </source>
</reference>
<dbReference type="Proteomes" id="UP000698924">
    <property type="component" value="Unassembled WGS sequence"/>
</dbReference>
<name>A0AA40ZS27_9BACT</name>